<dbReference type="Pfam" id="PF01420">
    <property type="entry name" value="Methylase_S"/>
    <property type="match status" value="2"/>
</dbReference>
<keyword evidence="7" id="KW-1185">Reference proteome</keyword>
<dbReference type="PANTHER" id="PTHR30408">
    <property type="entry name" value="TYPE-1 RESTRICTION ENZYME ECOKI SPECIFICITY PROTEIN"/>
    <property type="match status" value="1"/>
</dbReference>
<dbReference type="GO" id="GO:0009307">
    <property type="term" value="P:DNA restriction-modification system"/>
    <property type="evidence" value="ECO:0007669"/>
    <property type="project" value="UniProtKB-KW"/>
</dbReference>
<evidence type="ECO:0000313" key="6">
    <source>
        <dbReference type="EMBL" id="OFV66050.1"/>
    </source>
</evidence>
<keyword evidence="6" id="KW-0540">Nuclease</keyword>
<dbReference type="InterPro" id="IPR052021">
    <property type="entry name" value="Type-I_RS_S_subunit"/>
</dbReference>
<evidence type="ECO:0000256" key="3">
    <source>
        <dbReference type="ARBA" id="ARBA00023125"/>
    </source>
</evidence>
<dbReference type="AlphaFoldDB" id="A0A1F2P499"/>
<gene>
    <name evidence="5" type="ORF">ENI32_06015</name>
    <name evidence="6" type="ORF">SBU_000987</name>
</gene>
<dbReference type="EMBL" id="LYOR01000004">
    <property type="protein sequence ID" value="OFV66050.1"/>
    <property type="molecule type" value="Genomic_DNA"/>
</dbReference>
<reference evidence="5" key="2">
    <citation type="journal article" date="2020" name="mSystems">
        <title>Genome- and Community-Level Interaction Insights into Carbon Utilization and Element Cycling Functions of Hydrothermarchaeota in Hydrothermal Sediment.</title>
        <authorList>
            <person name="Zhou Z."/>
            <person name="Liu Y."/>
            <person name="Xu W."/>
            <person name="Pan J."/>
            <person name="Luo Z.H."/>
            <person name="Li M."/>
        </authorList>
    </citation>
    <scope>NUCLEOTIDE SEQUENCE [LARGE SCALE GENOMIC DNA]</scope>
    <source>
        <strain evidence="5">HyVt-386</strain>
    </source>
</reference>
<evidence type="ECO:0000313" key="5">
    <source>
        <dbReference type="EMBL" id="HEC57418.1"/>
    </source>
</evidence>
<dbReference type="Gene3D" id="3.90.220.20">
    <property type="entry name" value="DNA methylase specificity domains"/>
    <property type="match status" value="2"/>
</dbReference>
<comment type="caution">
    <text evidence="6">The sequence shown here is derived from an EMBL/GenBank/DDBJ whole genome shotgun (WGS) entry which is preliminary data.</text>
</comment>
<keyword evidence="6" id="KW-0255">Endonuclease</keyword>
<keyword evidence="6" id="KW-0378">Hydrolase</keyword>
<dbReference type="GO" id="GO:0003677">
    <property type="term" value="F:DNA binding"/>
    <property type="evidence" value="ECO:0007669"/>
    <property type="project" value="UniProtKB-KW"/>
</dbReference>
<dbReference type="CDD" id="cd17273">
    <property type="entry name" value="RMtype1_S_EcoJA69PI-TRD1-CR1_like"/>
    <property type="match status" value="1"/>
</dbReference>
<organism evidence="6 7">
    <name type="scientific">Candidatus Syntropharchaeum butanivorans</name>
    <dbReference type="NCBI Taxonomy" id="1839936"/>
    <lineage>
        <taxon>Archaea</taxon>
        <taxon>Methanobacteriati</taxon>
        <taxon>Methanobacteriota</taxon>
        <taxon>Stenosarchaea group</taxon>
        <taxon>Methanomicrobia</taxon>
        <taxon>Methanosarcinales</taxon>
        <taxon>ANME-2 cluster</taxon>
        <taxon>Candidatus Syntropharchaeum</taxon>
    </lineage>
</organism>
<accession>A0A1F2P499</accession>
<dbReference type="Proteomes" id="UP000185779">
    <property type="component" value="Unassembled WGS sequence"/>
</dbReference>
<dbReference type="Proteomes" id="UP000885936">
    <property type="component" value="Unassembled WGS sequence"/>
</dbReference>
<reference evidence="6 7" key="1">
    <citation type="submission" date="2016-05" db="EMBL/GenBank/DDBJ databases">
        <title>Microbial consortia oxidize butane by reversing methanogenesis.</title>
        <authorList>
            <person name="Laso-Perez R."/>
            <person name="Richter M."/>
            <person name="Wegener G."/>
            <person name="Musat F."/>
        </authorList>
    </citation>
    <scope>NUCLEOTIDE SEQUENCE [LARGE SCALE GENOMIC DNA]</scope>
    <source>
        <strain evidence="6">BOX1</strain>
    </source>
</reference>
<proteinExistence type="inferred from homology"/>
<evidence type="ECO:0000256" key="2">
    <source>
        <dbReference type="ARBA" id="ARBA00022747"/>
    </source>
</evidence>
<dbReference type="EMBL" id="DRIE01000102">
    <property type="protein sequence ID" value="HEC57418.1"/>
    <property type="molecule type" value="Genomic_DNA"/>
</dbReference>
<comment type="similarity">
    <text evidence="1">Belongs to the type-I restriction system S methylase family.</text>
</comment>
<dbReference type="GO" id="GO:0004519">
    <property type="term" value="F:endonuclease activity"/>
    <property type="evidence" value="ECO:0007669"/>
    <property type="project" value="UniProtKB-KW"/>
</dbReference>
<keyword evidence="2" id="KW-0680">Restriction system</keyword>
<dbReference type="SUPFAM" id="SSF116734">
    <property type="entry name" value="DNA methylase specificity domain"/>
    <property type="match status" value="2"/>
</dbReference>
<dbReference type="PATRIC" id="fig|1839936.3.peg.996"/>
<protein>
    <submittedName>
        <fullName evidence="5 6">Restriction endonuclease subunit S</fullName>
    </submittedName>
</protein>
<sequence length="438" mass="49803">MGSEGVFRVFDEFPSGWNELLVSEVCEINPTQIGKSYPHSEIIYVDISSVSRGKLISTQRIPIESAPSRAKRIVKDGDTIISTVRVYRKSYYYVKDPPENTIVSTGFVVIRPKKADKRFIYYLLTSDQFIDHLAANSTGSAYPAFNPEIIERTLIPLPPLPEQRKIAEILGALDDKIELNYEMNKTLEAIAQAIFKHWFVDFEPFKDNLVYNEEIGKEIPEGWEVVKLGEVCKVYGGGTPNTNNPEYWEGGKILWATPTDITSLGSPVIFDTERKITEKGLKNSSAKLLPSGTILMTSRATIGYFAIAKKPISTNQGILSIVCNEYPSNYFILHTLYIKLREIKQVANGSTYPEVSRSYVRNLKILLPPRGVLNKFNELVEPIYKQISENEQESRILTQIRDTLLPKLLSGEIRVKVEEEFWQEVKQLENINRDKVKI</sequence>
<evidence type="ECO:0000259" key="4">
    <source>
        <dbReference type="Pfam" id="PF01420"/>
    </source>
</evidence>
<dbReference type="PANTHER" id="PTHR30408:SF13">
    <property type="entry name" value="TYPE I RESTRICTION ENZYME HINDI SPECIFICITY SUBUNIT"/>
    <property type="match status" value="1"/>
</dbReference>
<feature type="domain" description="Type I restriction modification DNA specificity" evidence="4">
    <location>
        <begin position="220"/>
        <end position="370"/>
    </location>
</feature>
<dbReference type="STRING" id="1839936.SBU_000987"/>
<name>A0A1F2P499_9EURY</name>
<evidence type="ECO:0000256" key="1">
    <source>
        <dbReference type="ARBA" id="ARBA00010923"/>
    </source>
</evidence>
<keyword evidence="3" id="KW-0238">DNA-binding</keyword>
<dbReference type="InterPro" id="IPR044946">
    <property type="entry name" value="Restrct_endonuc_typeI_TRD_sf"/>
</dbReference>
<feature type="domain" description="Type I restriction modification DNA specificity" evidence="4">
    <location>
        <begin position="14"/>
        <end position="188"/>
    </location>
</feature>
<evidence type="ECO:0000313" key="7">
    <source>
        <dbReference type="Proteomes" id="UP000185779"/>
    </source>
</evidence>
<dbReference type="InterPro" id="IPR000055">
    <property type="entry name" value="Restrct_endonuc_typeI_TRD"/>
</dbReference>